<organism evidence="2 3">
    <name type="scientific">Araneus ventricosus</name>
    <name type="common">Orbweaver spider</name>
    <name type="synonym">Epeira ventricosa</name>
    <dbReference type="NCBI Taxonomy" id="182803"/>
    <lineage>
        <taxon>Eukaryota</taxon>
        <taxon>Metazoa</taxon>
        <taxon>Ecdysozoa</taxon>
        <taxon>Arthropoda</taxon>
        <taxon>Chelicerata</taxon>
        <taxon>Arachnida</taxon>
        <taxon>Araneae</taxon>
        <taxon>Araneomorphae</taxon>
        <taxon>Entelegynae</taxon>
        <taxon>Araneoidea</taxon>
        <taxon>Araneidae</taxon>
        <taxon>Araneus</taxon>
    </lineage>
</organism>
<dbReference type="OrthoDB" id="6617942at2759"/>
<reference evidence="2 3" key="1">
    <citation type="journal article" date="2019" name="Sci. Rep.">
        <title>Orb-weaving spider Araneus ventricosus genome elucidates the spidroin gene catalogue.</title>
        <authorList>
            <person name="Kono N."/>
            <person name="Nakamura H."/>
            <person name="Ohtoshi R."/>
            <person name="Moran D.A.P."/>
            <person name="Shinohara A."/>
            <person name="Yoshida Y."/>
            <person name="Fujiwara M."/>
            <person name="Mori M."/>
            <person name="Tomita M."/>
            <person name="Arakawa K."/>
        </authorList>
    </citation>
    <scope>NUCLEOTIDE SEQUENCE [LARGE SCALE GENOMIC DNA]</scope>
</reference>
<evidence type="ECO:0000256" key="1">
    <source>
        <dbReference type="SAM" id="MobiDB-lite"/>
    </source>
</evidence>
<evidence type="ECO:0000313" key="2">
    <source>
        <dbReference type="EMBL" id="GBN04590.1"/>
    </source>
</evidence>
<gene>
    <name evidence="2" type="ORF">AVEN_244234_1</name>
</gene>
<evidence type="ECO:0000313" key="3">
    <source>
        <dbReference type="Proteomes" id="UP000499080"/>
    </source>
</evidence>
<comment type="caution">
    <text evidence="2">The sequence shown here is derived from an EMBL/GenBank/DDBJ whole genome shotgun (WGS) entry which is preliminary data.</text>
</comment>
<name>A0A4Y2KRE9_ARAVE</name>
<dbReference type="AlphaFoldDB" id="A0A4Y2KRE9"/>
<sequence length="358" mass="39820">MVPYQVDKDRGIHSEWGRGRISIPHPLGQTELADDEKTRRIRKREQRCIDPKSRSRNCPEEVGNTFDLLSNENHQTPKPARSLSAQSEERNDLSTETEVGFNVATSKSAVCQNCILYPKVAVECDRYGVSDRAAAAIVSVALQNSGQLKNGDLTLIVDRSKIRRERKRVRNELKCDSLTQINQNPLCGLYFDGKKVNTMVEIVTGEKYCRNFLKEEHITIVQEPKSKYIGHITVSNGEAITIAEGIIEFLKQNEQGLSDLTVIGCDGTNVNTGTFYGVTSGPRTFYGPIGIAIKTCEEFAIVPFEAIQGTSLPEMGEVHIRGLSDDQMYLKDMFQAVSNGNCPNDLSNRNPGPVVHSR</sequence>
<proteinExistence type="predicted"/>
<dbReference type="EMBL" id="BGPR01004898">
    <property type="protein sequence ID" value="GBN04590.1"/>
    <property type="molecule type" value="Genomic_DNA"/>
</dbReference>
<accession>A0A4Y2KRE9</accession>
<protein>
    <submittedName>
        <fullName evidence="2">Uncharacterized protein</fullName>
    </submittedName>
</protein>
<keyword evidence="3" id="KW-1185">Reference proteome</keyword>
<feature type="region of interest" description="Disordered" evidence="1">
    <location>
        <begin position="68"/>
        <end position="93"/>
    </location>
</feature>
<dbReference type="Proteomes" id="UP000499080">
    <property type="component" value="Unassembled WGS sequence"/>
</dbReference>